<proteinExistence type="predicted"/>
<dbReference type="GO" id="GO:0036149">
    <property type="term" value="P:phosphatidylinositol acyl-chain remodeling"/>
    <property type="evidence" value="ECO:0007669"/>
    <property type="project" value="TreeGrafter"/>
</dbReference>
<dbReference type="RefSeq" id="XP_007376229.1">
    <property type="nucleotide sequence ID" value="XM_007376167.1"/>
</dbReference>
<dbReference type="GO" id="GO:0005783">
    <property type="term" value="C:endoplasmic reticulum"/>
    <property type="evidence" value="ECO:0007669"/>
    <property type="project" value="TreeGrafter"/>
</dbReference>
<dbReference type="EMBL" id="GL996503">
    <property type="protein sequence ID" value="EGW31451.1"/>
    <property type="molecule type" value="Genomic_DNA"/>
</dbReference>
<gene>
    <name evidence="1" type="ORF">SPAPADRAFT_154622</name>
</gene>
<dbReference type="HOGENOM" id="CLU_059043_1_0_1"/>
<sequence>MASSTSEITLPVVNFFSWFLVWRVPTIKILLHMLKCDENWEIDQKSVDFVFSRLLKSKNSQWIVLFPEVNIWTREGAGLQRQLSEKYFLPQFTHLLYPRFSGFFNVITALADIKPQPYSNLYDITILYVREDSQQISFRPPTLLEFFSSKVPITVTVNVKIRSVNRVPQKRHKLERYLEHLWRNKDKLIAQLKVENDVEVINSSLKCINDVNDV</sequence>
<dbReference type="PANTHER" id="PTHR10983:SF70">
    <property type="entry name" value="PROTEIN MUM3"/>
    <property type="match status" value="1"/>
</dbReference>
<name>G3AQA4_SPAPN</name>
<dbReference type="Proteomes" id="UP000000709">
    <property type="component" value="Unassembled WGS sequence"/>
</dbReference>
<dbReference type="OMA" id="RSKFSEW"/>
<dbReference type="FunCoup" id="G3AQA4">
    <property type="interactions" value="30"/>
</dbReference>
<organism evidence="2">
    <name type="scientific">Spathaspora passalidarum (strain NRRL Y-27907 / 11-Y1)</name>
    <dbReference type="NCBI Taxonomy" id="619300"/>
    <lineage>
        <taxon>Eukaryota</taxon>
        <taxon>Fungi</taxon>
        <taxon>Dikarya</taxon>
        <taxon>Ascomycota</taxon>
        <taxon>Saccharomycotina</taxon>
        <taxon>Pichiomycetes</taxon>
        <taxon>Debaryomycetaceae</taxon>
        <taxon>Spathaspora</taxon>
    </lineage>
</organism>
<evidence type="ECO:0000313" key="2">
    <source>
        <dbReference type="Proteomes" id="UP000000709"/>
    </source>
</evidence>
<dbReference type="KEGG" id="spaa:SPAPADRAFT_154622"/>
<dbReference type="PANTHER" id="PTHR10983">
    <property type="entry name" value="1-ACYLGLYCEROL-3-PHOSPHATE ACYLTRANSFERASE-RELATED"/>
    <property type="match status" value="1"/>
</dbReference>
<dbReference type="AlphaFoldDB" id="G3AQA4"/>
<dbReference type="STRING" id="619300.G3AQA4"/>
<evidence type="ECO:0000313" key="1">
    <source>
        <dbReference type="EMBL" id="EGW31451.1"/>
    </source>
</evidence>
<dbReference type="OrthoDB" id="189226at2759"/>
<dbReference type="GO" id="GO:0016746">
    <property type="term" value="F:acyltransferase activity"/>
    <property type="evidence" value="ECO:0007669"/>
    <property type="project" value="TreeGrafter"/>
</dbReference>
<accession>G3AQA4</accession>
<dbReference type="GeneID" id="18870992"/>
<protein>
    <submittedName>
        <fullName evidence="1">Uncharacterized protein</fullName>
    </submittedName>
</protein>
<reference evidence="1 2" key="1">
    <citation type="journal article" date="2011" name="Proc. Natl. Acad. Sci. U.S.A.">
        <title>Comparative genomics of xylose-fermenting fungi for enhanced biofuel production.</title>
        <authorList>
            <person name="Wohlbach D.J."/>
            <person name="Kuo A."/>
            <person name="Sato T.K."/>
            <person name="Potts K.M."/>
            <person name="Salamov A.A."/>
            <person name="LaButti K.M."/>
            <person name="Sun H."/>
            <person name="Clum A."/>
            <person name="Pangilinan J.L."/>
            <person name="Lindquist E.A."/>
            <person name="Lucas S."/>
            <person name="Lapidus A."/>
            <person name="Jin M."/>
            <person name="Gunawan C."/>
            <person name="Balan V."/>
            <person name="Dale B.E."/>
            <person name="Jeffries T.W."/>
            <person name="Zinkel R."/>
            <person name="Barry K.W."/>
            <person name="Grigoriev I.V."/>
            <person name="Gasch A.P."/>
        </authorList>
    </citation>
    <scope>NUCLEOTIDE SEQUENCE [LARGE SCALE GENOMIC DNA]</scope>
    <source>
        <strain evidence="2">NRRL Y-27907 / 11-Y1</strain>
    </source>
</reference>
<keyword evidence="2" id="KW-1185">Reference proteome</keyword>
<dbReference type="eggNOG" id="KOG1505">
    <property type="taxonomic scope" value="Eukaryota"/>
</dbReference>
<dbReference type="InParanoid" id="G3AQA4"/>